<dbReference type="PROSITE" id="PS50089">
    <property type="entry name" value="ZF_RING_2"/>
    <property type="match status" value="1"/>
</dbReference>
<dbReference type="GO" id="GO:0008270">
    <property type="term" value="F:zinc ion binding"/>
    <property type="evidence" value="ECO:0007669"/>
    <property type="project" value="UniProtKB-KW"/>
</dbReference>
<evidence type="ECO:0000313" key="13">
    <source>
        <dbReference type="EMBL" id="CAF1092258.1"/>
    </source>
</evidence>
<sequence length="852" mass="97701">MSQSSSKTDVTANNEDSDRSCPSSKRRCQSPNSRRNLSNPSSCVFADLTPDEIDENKEQCHHCGKQEKLLKTFHCPSTHCFCLNCIFIWTQKHVQTKTPPRCLIVNCDYSLKVEDLDDLPIAIKDHQVLLKLLELKPPTENKDSRMKCGKCDLYIDQHNFYIHQNECLGRSLTIPCEICYCPVSIDDYEQHMIICNNDNNTALVQFLVKHLQNPNIDEKNVKSFINTWQRRHRQTIDVYEMIEQFNQPIVLSNDLCDVCKNTVPSEDFYTINCDNGHSLCLGCYRQHLQRQLNTNQILTCYKCSYHLQDRDLSEVRALTNEQINLYQNYQNQKVIELYTQLYGNEDAVNVDPTFEQQNETTTTTTTTVTNEDDIPRRKCEICSKQHSYGNIFVLHCNCKICYDCFANEVNRQRTMTNELLTCTLCRASIKRNDLANLRLPPVEIDAIQLYQQGKLFELEHAVHFSQQRSTNQADNNTNDNDDDSDFDILLINQQQCLPKYWALPMLMNFSRHTLDPQSTEYKFVLDKFTNSWTHLTNRQAALAPINLTHNPAIPVHQLPPPSSSSAALMLPLSNQQPAIHQRQLAQPFRSTAPVCGNPSSTAVVNPMLLPSMITVSVAGNQTSPQMPYFGHPWSQSVFQPSTAPNAPRARFNAQVQPPSIPNIPQAHFPAQVQPSIPVPYTQTNVYNQRTLVQARRQVSRTTLPDINPPTIIQIERIQNQRWFKQYSAHDFEFRQKLGKQTEQWLFHGCDEQASRNIEMECFNRSYAGQRAVAYGQGSYFARDSTYSHSYAAPDRNGIRRMFLARVLVGNTIQGNSSMRVPPTGFDTTGDGHSIFVTYHDSQAYAEYLISYR</sequence>
<protein>
    <recommendedName>
        <fullName evidence="9">Poly [ADP-ribose] polymerase</fullName>
        <shortName evidence="9">PARP</shortName>
        <ecNumber evidence="9">2.4.2.-</ecNumber>
    </recommendedName>
</protein>
<dbReference type="PANTHER" id="PTHR14453">
    <property type="entry name" value="PARP/ZINC FINGER CCCH TYPE DOMAIN CONTAINING PROTEIN"/>
    <property type="match status" value="1"/>
</dbReference>
<keyword evidence="2 9" id="KW-0328">Glycosyltransferase</keyword>
<evidence type="ECO:0000256" key="10">
    <source>
        <dbReference type="SAM" id="MobiDB-lite"/>
    </source>
</evidence>
<gene>
    <name evidence="13" type="ORF">XAT740_LOCUS17903</name>
</gene>
<evidence type="ECO:0000256" key="8">
    <source>
        <dbReference type="PROSITE-ProRule" id="PRU00175"/>
    </source>
</evidence>
<name>A0A814NHD2_ADIRI</name>
<dbReference type="InterPro" id="IPR052056">
    <property type="entry name" value="Mono-ARTD/PARP"/>
</dbReference>
<dbReference type="GO" id="GO:0005737">
    <property type="term" value="C:cytoplasm"/>
    <property type="evidence" value="ECO:0007669"/>
    <property type="project" value="TreeGrafter"/>
</dbReference>
<evidence type="ECO:0000256" key="3">
    <source>
        <dbReference type="ARBA" id="ARBA00022679"/>
    </source>
</evidence>
<keyword evidence="6 9" id="KW-0520">NAD</keyword>
<evidence type="ECO:0000313" key="14">
    <source>
        <dbReference type="Proteomes" id="UP000663828"/>
    </source>
</evidence>
<evidence type="ECO:0000256" key="9">
    <source>
        <dbReference type="RuleBase" id="RU362114"/>
    </source>
</evidence>
<proteinExistence type="predicted"/>
<dbReference type="Pfam" id="PF00644">
    <property type="entry name" value="PARP"/>
    <property type="match status" value="1"/>
</dbReference>
<evidence type="ECO:0000256" key="1">
    <source>
        <dbReference type="ARBA" id="ARBA00004123"/>
    </source>
</evidence>
<organism evidence="13 14">
    <name type="scientific">Adineta ricciae</name>
    <name type="common">Rotifer</name>
    <dbReference type="NCBI Taxonomy" id="249248"/>
    <lineage>
        <taxon>Eukaryota</taxon>
        <taxon>Metazoa</taxon>
        <taxon>Spiralia</taxon>
        <taxon>Gnathifera</taxon>
        <taxon>Rotifera</taxon>
        <taxon>Eurotatoria</taxon>
        <taxon>Bdelloidea</taxon>
        <taxon>Adinetida</taxon>
        <taxon>Adinetidae</taxon>
        <taxon>Adineta</taxon>
    </lineage>
</organism>
<dbReference type="InterPro" id="IPR012317">
    <property type="entry name" value="Poly(ADP-ribose)pol_cat_dom"/>
</dbReference>
<evidence type="ECO:0000256" key="4">
    <source>
        <dbReference type="ARBA" id="ARBA00022771"/>
    </source>
</evidence>
<dbReference type="InterPro" id="IPR001841">
    <property type="entry name" value="Znf_RING"/>
</dbReference>
<dbReference type="AlphaFoldDB" id="A0A814NHD2"/>
<keyword evidence="4 8" id="KW-0863">Zinc-finger</keyword>
<dbReference type="Gene3D" id="3.90.228.10">
    <property type="match status" value="1"/>
</dbReference>
<accession>A0A814NHD2</accession>
<dbReference type="PANTHER" id="PTHR14453:SF67">
    <property type="entry name" value="POLY [ADP-RIBOSE] POLYMERASE"/>
    <property type="match status" value="1"/>
</dbReference>
<feature type="region of interest" description="Disordered" evidence="10">
    <location>
        <begin position="1"/>
        <end position="39"/>
    </location>
</feature>
<dbReference type="SUPFAM" id="SSF56399">
    <property type="entry name" value="ADP-ribosylation"/>
    <property type="match status" value="1"/>
</dbReference>
<keyword evidence="3 9" id="KW-0808">Transferase</keyword>
<keyword evidence="7" id="KW-0539">Nucleus</keyword>
<feature type="compositionally biased region" description="Low complexity" evidence="10">
    <location>
        <begin position="30"/>
        <end position="39"/>
    </location>
</feature>
<dbReference type="GO" id="GO:0003714">
    <property type="term" value="F:transcription corepressor activity"/>
    <property type="evidence" value="ECO:0007669"/>
    <property type="project" value="TreeGrafter"/>
</dbReference>
<dbReference type="EMBL" id="CAJNOR010001180">
    <property type="protein sequence ID" value="CAF1092258.1"/>
    <property type="molecule type" value="Genomic_DNA"/>
</dbReference>
<evidence type="ECO:0000256" key="5">
    <source>
        <dbReference type="ARBA" id="ARBA00022833"/>
    </source>
</evidence>
<dbReference type="GO" id="GO:0005634">
    <property type="term" value="C:nucleus"/>
    <property type="evidence" value="ECO:0007669"/>
    <property type="project" value="UniProtKB-SubCell"/>
</dbReference>
<evidence type="ECO:0000259" key="12">
    <source>
        <dbReference type="PROSITE" id="PS51059"/>
    </source>
</evidence>
<evidence type="ECO:0000259" key="11">
    <source>
        <dbReference type="PROSITE" id="PS50089"/>
    </source>
</evidence>
<dbReference type="SUPFAM" id="SSF57850">
    <property type="entry name" value="RING/U-box"/>
    <property type="match status" value="1"/>
</dbReference>
<feature type="domain" description="RING-type" evidence="11">
    <location>
        <begin position="379"/>
        <end position="426"/>
    </location>
</feature>
<keyword evidence="5" id="KW-0862">Zinc</keyword>
<reference evidence="13" key="1">
    <citation type="submission" date="2021-02" db="EMBL/GenBank/DDBJ databases">
        <authorList>
            <person name="Nowell W R."/>
        </authorList>
    </citation>
    <scope>NUCLEOTIDE SEQUENCE</scope>
</reference>
<dbReference type="GO" id="GO:0003950">
    <property type="term" value="F:NAD+ poly-ADP-ribosyltransferase activity"/>
    <property type="evidence" value="ECO:0007669"/>
    <property type="project" value="UniProtKB-UniRule"/>
</dbReference>
<evidence type="ECO:0000256" key="6">
    <source>
        <dbReference type="ARBA" id="ARBA00023027"/>
    </source>
</evidence>
<keyword evidence="4 8" id="KW-0479">Metal-binding</keyword>
<feature type="compositionally biased region" description="Polar residues" evidence="10">
    <location>
        <begin position="1"/>
        <end position="14"/>
    </location>
</feature>
<dbReference type="PROSITE" id="PS51059">
    <property type="entry name" value="PARP_CATALYTIC"/>
    <property type="match status" value="1"/>
</dbReference>
<dbReference type="EC" id="2.4.2.-" evidence="9"/>
<dbReference type="Proteomes" id="UP000663828">
    <property type="component" value="Unassembled WGS sequence"/>
</dbReference>
<feature type="domain" description="PARP catalytic" evidence="12">
    <location>
        <begin position="664"/>
        <end position="852"/>
    </location>
</feature>
<comment type="caution">
    <text evidence="13">The sequence shown here is derived from an EMBL/GenBank/DDBJ whole genome shotgun (WGS) entry which is preliminary data.</text>
</comment>
<dbReference type="GO" id="GO:0010629">
    <property type="term" value="P:negative regulation of gene expression"/>
    <property type="evidence" value="ECO:0007669"/>
    <property type="project" value="TreeGrafter"/>
</dbReference>
<comment type="subcellular location">
    <subcellularLocation>
        <location evidence="1">Nucleus</location>
    </subcellularLocation>
</comment>
<evidence type="ECO:0000256" key="7">
    <source>
        <dbReference type="ARBA" id="ARBA00023242"/>
    </source>
</evidence>
<evidence type="ECO:0000256" key="2">
    <source>
        <dbReference type="ARBA" id="ARBA00022676"/>
    </source>
</evidence>
<keyword evidence="14" id="KW-1185">Reference proteome</keyword>